<feature type="region of interest" description="Disordered" evidence="6">
    <location>
        <begin position="91"/>
        <end position="116"/>
    </location>
</feature>
<dbReference type="PROSITE" id="PS51892">
    <property type="entry name" value="SUBTILASE"/>
    <property type="match status" value="1"/>
</dbReference>
<evidence type="ECO:0000256" key="3">
    <source>
        <dbReference type="ARBA" id="ARBA00022801"/>
    </source>
</evidence>
<dbReference type="PANTHER" id="PTHR43806">
    <property type="entry name" value="PEPTIDASE S8"/>
    <property type="match status" value="1"/>
</dbReference>
<dbReference type="KEGG" id="mph:MLP_48560"/>
<accession>F5XFD2</accession>
<evidence type="ECO:0000259" key="7">
    <source>
        <dbReference type="Pfam" id="PF00082"/>
    </source>
</evidence>
<dbReference type="PANTHER" id="PTHR43806:SF11">
    <property type="entry name" value="CEREVISIN-RELATED"/>
    <property type="match status" value="1"/>
</dbReference>
<dbReference type="InterPro" id="IPR000209">
    <property type="entry name" value="Peptidase_S8/S53_dom"/>
</dbReference>
<dbReference type="Proteomes" id="UP000007947">
    <property type="component" value="Chromosome"/>
</dbReference>
<dbReference type="RefSeq" id="WP_013865694.1">
    <property type="nucleotide sequence ID" value="NC_015635.1"/>
</dbReference>
<keyword evidence="3 5" id="KW-0378">Hydrolase</keyword>
<gene>
    <name evidence="8" type="ordered locus">MLP_48560</name>
</gene>
<dbReference type="GO" id="GO:0004252">
    <property type="term" value="F:serine-type endopeptidase activity"/>
    <property type="evidence" value="ECO:0007669"/>
    <property type="project" value="UniProtKB-UniRule"/>
</dbReference>
<dbReference type="GO" id="GO:0006508">
    <property type="term" value="P:proteolysis"/>
    <property type="evidence" value="ECO:0007669"/>
    <property type="project" value="UniProtKB-KW"/>
</dbReference>
<feature type="active site" description="Charge relay system" evidence="5">
    <location>
        <position position="332"/>
    </location>
</feature>
<dbReference type="PROSITE" id="PS00137">
    <property type="entry name" value="SUBTILASE_HIS"/>
    <property type="match status" value="1"/>
</dbReference>
<keyword evidence="9" id="KW-1185">Reference proteome</keyword>
<comment type="similarity">
    <text evidence="1 5">Belongs to the peptidase S8 family.</text>
</comment>
<organism evidence="8 9">
    <name type="scientific">Microlunatus phosphovorus (strain ATCC 700054 / DSM 10555 / JCM 9379 / NBRC 101784 / NCIMB 13414 / VKM Ac-1990 / NM-1)</name>
    <dbReference type="NCBI Taxonomy" id="1032480"/>
    <lineage>
        <taxon>Bacteria</taxon>
        <taxon>Bacillati</taxon>
        <taxon>Actinomycetota</taxon>
        <taxon>Actinomycetes</taxon>
        <taxon>Propionibacteriales</taxon>
        <taxon>Propionibacteriaceae</taxon>
        <taxon>Microlunatus</taxon>
    </lineage>
</organism>
<dbReference type="InterPro" id="IPR015500">
    <property type="entry name" value="Peptidase_S8_subtilisin-rel"/>
</dbReference>
<sequence>MIRSRSIVKIDAVDQLFPDDLAPITWAVVDTGIDSRHPAFRNHSSDDPNASRVVLTIDIRKGLTAQGDPAETFQRLVGDESWTRFLLSAMDSGSQSPGQPRYGETSFGTVNPPGGPHDDHGTHVAGIIGADAIGVRQIDPLDNTAQLPERIRGMHPTVNLVDIKVFGDGGVTDEFSVIVALALIRWLNDGDRYQQISGARGRINGVNLSLSAPFDANKDACGWTPLCQEVDRLVKSGVVVVAAAGNAGWDARYRSSPGVGYRMVSITDPGNTESAITVGATDSTSPYRHGPIGLSSRGPTADGRHKPDLLAPGRQVVGPAPGGGWVIASGTSQAAAHVSGVASRLLARFPELIGQPERVKQILMSSASDLGRLPDFQGSGLVDALRAMQATWIRGGVP</sequence>
<evidence type="ECO:0000256" key="1">
    <source>
        <dbReference type="ARBA" id="ARBA00011073"/>
    </source>
</evidence>
<dbReference type="OrthoDB" id="5240813at2"/>
<reference evidence="8 9" key="1">
    <citation type="submission" date="2011-05" db="EMBL/GenBank/DDBJ databases">
        <title>Whole genome sequence of Microlunatus phosphovorus NM-1.</title>
        <authorList>
            <person name="Hosoyama A."/>
            <person name="Sasaki K."/>
            <person name="Harada T."/>
            <person name="Igarashi R."/>
            <person name="Kawakoshi A."/>
            <person name="Sasagawa M."/>
            <person name="Fukada J."/>
            <person name="Nakamura S."/>
            <person name="Katano Y."/>
            <person name="Hanada S."/>
            <person name="Kamagata Y."/>
            <person name="Nakamura N."/>
            <person name="Yamazaki S."/>
            <person name="Fujita N."/>
        </authorList>
    </citation>
    <scope>NUCLEOTIDE SEQUENCE [LARGE SCALE GENOMIC DNA]</scope>
    <source>
        <strain evidence="9">ATCC 700054 / DSM 10555 / JCM 9379 / NBRC 101784 / NCIMB 13414 / VKM Ac-1990 / NM-1</strain>
    </source>
</reference>
<dbReference type="InterPro" id="IPR050131">
    <property type="entry name" value="Peptidase_S8_subtilisin-like"/>
</dbReference>
<dbReference type="PRINTS" id="PR00723">
    <property type="entry name" value="SUBTILISIN"/>
</dbReference>
<dbReference type="AlphaFoldDB" id="F5XFD2"/>
<dbReference type="eggNOG" id="COG1404">
    <property type="taxonomic scope" value="Bacteria"/>
</dbReference>
<dbReference type="InterPro" id="IPR022398">
    <property type="entry name" value="Peptidase_S8_His-AS"/>
</dbReference>
<evidence type="ECO:0000313" key="9">
    <source>
        <dbReference type="Proteomes" id="UP000007947"/>
    </source>
</evidence>
<dbReference type="SUPFAM" id="SSF52743">
    <property type="entry name" value="Subtilisin-like"/>
    <property type="match status" value="1"/>
</dbReference>
<proteinExistence type="inferred from homology"/>
<name>F5XFD2_MICPN</name>
<evidence type="ECO:0000256" key="4">
    <source>
        <dbReference type="ARBA" id="ARBA00022825"/>
    </source>
</evidence>
<evidence type="ECO:0000256" key="2">
    <source>
        <dbReference type="ARBA" id="ARBA00022670"/>
    </source>
</evidence>
<evidence type="ECO:0000256" key="6">
    <source>
        <dbReference type="SAM" id="MobiDB-lite"/>
    </source>
</evidence>
<keyword evidence="2 5" id="KW-0645">Protease</keyword>
<evidence type="ECO:0000313" key="8">
    <source>
        <dbReference type="EMBL" id="BAK37870.1"/>
    </source>
</evidence>
<feature type="region of interest" description="Disordered" evidence="6">
    <location>
        <begin position="286"/>
        <end position="308"/>
    </location>
</feature>
<keyword evidence="4 5" id="KW-0720">Serine protease</keyword>
<dbReference type="HOGENOM" id="CLU_018485_1_0_11"/>
<evidence type="ECO:0000256" key="5">
    <source>
        <dbReference type="PROSITE-ProRule" id="PRU01240"/>
    </source>
</evidence>
<feature type="active site" description="Charge relay system" evidence="5">
    <location>
        <position position="120"/>
    </location>
</feature>
<dbReference type="STRING" id="1032480.MLP_48560"/>
<dbReference type="Pfam" id="PF00082">
    <property type="entry name" value="Peptidase_S8"/>
    <property type="match status" value="1"/>
</dbReference>
<dbReference type="Gene3D" id="3.40.50.200">
    <property type="entry name" value="Peptidase S8/S53 domain"/>
    <property type="match status" value="1"/>
</dbReference>
<dbReference type="EMBL" id="AP012204">
    <property type="protein sequence ID" value="BAK37870.1"/>
    <property type="molecule type" value="Genomic_DNA"/>
</dbReference>
<feature type="active site" description="Charge relay system" evidence="5">
    <location>
        <position position="30"/>
    </location>
</feature>
<protein>
    <submittedName>
        <fullName evidence="8">Peptidase S8 family protein</fullName>
    </submittedName>
</protein>
<feature type="domain" description="Peptidase S8/S53" evidence="7">
    <location>
        <begin position="27"/>
        <end position="380"/>
    </location>
</feature>
<dbReference type="InterPro" id="IPR036852">
    <property type="entry name" value="Peptidase_S8/S53_dom_sf"/>
</dbReference>